<evidence type="ECO:0000256" key="2">
    <source>
        <dbReference type="ARBA" id="ARBA00012528"/>
    </source>
</evidence>
<accession>A0A6N1V8U9</accession>
<feature type="transmembrane region" description="Helical" evidence="8">
    <location>
        <begin position="131"/>
        <end position="151"/>
    </location>
</feature>
<dbReference type="GO" id="GO:0000155">
    <property type="term" value="F:phosphorelay sensor kinase activity"/>
    <property type="evidence" value="ECO:0007669"/>
    <property type="project" value="InterPro"/>
</dbReference>
<evidence type="ECO:0000256" key="1">
    <source>
        <dbReference type="ARBA" id="ARBA00004651"/>
    </source>
</evidence>
<comment type="catalytic activity">
    <reaction evidence="7">
        <text>2 GTP = 3',3'-c-di-GMP + 2 diphosphate</text>
        <dbReference type="Rhea" id="RHEA:24898"/>
        <dbReference type="ChEBI" id="CHEBI:33019"/>
        <dbReference type="ChEBI" id="CHEBI:37565"/>
        <dbReference type="ChEBI" id="CHEBI:58805"/>
        <dbReference type="EC" id="2.7.7.65"/>
    </reaction>
</comment>
<feature type="transmembrane region" description="Helical" evidence="8">
    <location>
        <begin position="103"/>
        <end position="124"/>
    </location>
</feature>
<evidence type="ECO:0000256" key="5">
    <source>
        <dbReference type="ARBA" id="ARBA00022989"/>
    </source>
</evidence>
<keyword evidence="4 8" id="KW-0812">Transmembrane</keyword>
<gene>
    <name evidence="10" type="ORF">HTY61_00985</name>
</gene>
<dbReference type="NCBIfam" id="TIGR00254">
    <property type="entry name" value="GGDEF"/>
    <property type="match status" value="1"/>
</dbReference>
<sequence length="363" mass="38276">MNAIVIFSAFLQGLGIVAVVVRLHEIIVTRCGGAFCERCAVSATFIAGVLVTMAFPLQFATGIVIDLRHVFLILAASYGGWPAALLTAAAAAGFRIWEGGVGLEAGLAGILISTAIGLGIAQVNKTRDISFAWLGVLGLASSVSLASVFLLPMDVAMSVLGTIGLPLVLINLIGVMIAGGSLNKYRSRVVREEELVRDTATDPLTGLANRRAFDVKGPEMAAAGLEKNGRYALVVVDIDNFKGINDAFGHASGDKVLRQVCDIIAANARADDLVARYGGEEMALVLPGCDLTRARNLSDRIRASVEAAVVEIKGIRMTVTVSVGFTVNDDPDKKFLKVFEEADAALYRAKDAGRNRVEMALAA</sequence>
<feature type="transmembrane region" description="Helical" evidence="8">
    <location>
        <begin position="72"/>
        <end position="97"/>
    </location>
</feature>
<dbReference type="InterPro" id="IPR011620">
    <property type="entry name" value="Sig_transdc_His_kinase_LytS_TM"/>
</dbReference>
<keyword evidence="11" id="KW-1185">Reference proteome</keyword>
<dbReference type="PANTHER" id="PTHR45138">
    <property type="entry name" value="REGULATORY COMPONENTS OF SENSORY TRANSDUCTION SYSTEM"/>
    <property type="match status" value="1"/>
</dbReference>
<dbReference type="Pfam" id="PF00990">
    <property type="entry name" value="GGDEF"/>
    <property type="match status" value="1"/>
</dbReference>
<evidence type="ECO:0000256" key="4">
    <source>
        <dbReference type="ARBA" id="ARBA00022692"/>
    </source>
</evidence>
<dbReference type="GO" id="GO:0043709">
    <property type="term" value="P:cell adhesion involved in single-species biofilm formation"/>
    <property type="evidence" value="ECO:0007669"/>
    <property type="project" value="TreeGrafter"/>
</dbReference>
<dbReference type="InterPro" id="IPR050469">
    <property type="entry name" value="Diguanylate_Cyclase"/>
</dbReference>
<dbReference type="KEGG" id="orm:HTY61_00985"/>
<dbReference type="GO" id="GO:1902201">
    <property type="term" value="P:negative regulation of bacterial-type flagellum-dependent cell motility"/>
    <property type="evidence" value="ECO:0007669"/>
    <property type="project" value="TreeGrafter"/>
</dbReference>
<dbReference type="Gene3D" id="3.30.70.270">
    <property type="match status" value="1"/>
</dbReference>
<evidence type="ECO:0000313" key="11">
    <source>
        <dbReference type="Proteomes" id="UP000509367"/>
    </source>
</evidence>
<dbReference type="SMART" id="SM00267">
    <property type="entry name" value="GGDEF"/>
    <property type="match status" value="1"/>
</dbReference>
<protein>
    <recommendedName>
        <fullName evidence="2">diguanylate cyclase</fullName>
        <ecNumber evidence="2">2.7.7.65</ecNumber>
    </recommendedName>
</protein>
<reference evidence="10 11" key="1">
    <citation type="submission" date="2020-06" db="EMBL/GenBank/DDBJ databases">
        <title>Oricola thermophila sp. nov. isolated from a tidal sediments.</title>
        <authorList>
            <person name="Kwon K.K."/>
            <person name="Yang S.-H."/>
            <person name="Park M.-J."/>
        </authorList>
    </citation>
    <scope>NUCLEOTIDE SEQUENCE [LARGE SCALE GENOMIC DNA]</scope>
    <source>
        <strain evidence="10 11">MEBiC13590</strain>
    </source>
</reference>
<feature type="transmembrane region" description="Helical" evidence="8">
    <location>
        <begin position="157"/>
        <end position="178"/>
    </location>
</feature>
<dbReference type="FunFam" id="3.30.70.270:FF:000001">
    <property type="entry name" value="Diguanylate cyclase domain protein"/>
    <property type="match status" value="1"/>
</dbReference>
<dbReference type="RefSeq" id="WP_175275034.1">
    <property type="nucleotide sequence ID" value="NZ_CP054836.1"/>
</dbReference>
<dbReference type="AlphaFoldDB" id="A0A6N1V8U9"/>
<dbReference type="EC" id="2.7.7.65" evidence="2"/>
<dbReference type="PROSITE" id="PS50887">
    <property type="entry name" value="GGDEF"/>
    <property type="match status" value="1"/>
</dbReference>
<evidence type="ECO:0000259" key="9">
    <source>
        <dbReference type="PROSITE" id="PS50887"/>
    </source>
</evidence>
<organism evidence="10 11">
    <name type="scientific">Oricola thermophila</name>
    <dbReference type="NCBI Taxonomy" id="2742145"/>
    <lineage>
        <taxon>Bacteria</taxon>
        <taxon>Pseudomonadati</taxon>
        <taxon>Pseudomonadota</taxon>
        <taxon>Alphaproteobacteria</taxon>
        <taxon>Hyphomicrobiales</taxon>
        <taxon>Ahrensiaceae</taxon>
        <taxon>Oricola</taxon>
    </lineage>
</organism>
<dbReference type="InterPro" id="IPR000160">
    <property type="entry name" value="GGDEF_dom"/>
</dbReference>
<keyword evidence="3" id="KW-1003">Cell membrane</keyword>
<dbReference type="Proteomes" id="UP000509367">
    <property type="component" value="Chromosome"/>
</dbReference>
<dbReference type="SUPFAM" id="SSF55073">
    <property type="entry name" value="Nucleotide cyclase"/>
    <property type="match status" value="1"/>
</dbReference>
<feature type="domain" description="GGDEF" evidence="9">
    <location>
        <begin position="229"/>
        <end position="362"/>
    </location>
</feature>
<evidence type="ECO:0000256" key="7">
    <source>
        <dbReference type="ARBA" id="ARBA00034247"/>
    </source>
</evidence>
<feature type="transmembrane region" description="Helical" evidence="8">
    <location>
        <begin position="42"/>
        <end position="65"/>
    </location>
</feature>
<evidence type="ECO:0000256" key="8">
    <source>
        <dbReference type="SAM" id="Phobius"/>
    </source>
</evidence>
<evidence type="ECO:0000313" key="10">
    <source>
        <dbReference type="EMBL" id="QKV17138.1"/>
    </source>
</evidence>
<dbReference type="PANTHER" id="PTHR45138:SF9">
    <property type="entry name" value="DIGUANYLATE CYCLASE DGCM-RELATED"/>
    <property type="match status" value="1"/>
</dbReference>
<evidence type="ECO:0000256" key="6">
    <source>
        <dbReference type="ARBA" id="ARBA00023136"/>
    </source>
</evidence>
<dbReference type="GO" id="GO:0005886">
    <property type="term" value="C:plasma membrane"/>
    <property type="evidence" value="ECO:0007669"/>
    <property type="project" value="UniProtKB-SubCell"/>
</dbReference>
<proteinExistence type="predicted"/>
<comment type="subcellular location">
    <subcellularLocation>
        <location evidence="1">Cell membrane</location>
        <topology evidence="1">Multi-pass membrane protein</topology>
    </subcellularLocation>
</comment>
<dbReference type="Pfam" id="PF07694">
    <property type="entry name" value="5TM-5TMR_LYT"/>
    <property type="match status" value="1"/>
</dbReference>
<dbReference type="InterPro" id="IPR029787">
    <property type="entry name" value="Nucleotide_cyclase"/>
</dbReference>
<dbReference type="EMBL" id="CP054836">
    <property type="protein sequence ID" value="QKV17138.1"/>
    <property type="molecule type" value="Genomic_DNA"/>
</dbReference>
<name>A0A6N1V8U9_9HYPH</name>
<evidence type="ECO:0000256" key="3">
    <source>
        <dbReference type="ARBA" id="ARBA00022475"/>
    </source>
</evidence>
<dbReference type="GO" id="GO:0052621">
    <property type="term" value="F:diguanylate cyclase activity"/>
    <property type="evidence" value="ECO:0007669"/>
    <property type="project" value="UniProtKB-EC"/>
</dbReference>
<keyword evidence="6 8" id="KW-0472">Membrane</keyword>
<dbReference type="GO" id="GO:0071555">
    <property type="term" value="P:cell wall organization"/>
    <property type="evidence" value="ECO:0007669"/>
    <property type="project" value="InterPro"/>
</dbReference>
<dbReference type="InterPro" id="IPR043128">
    <property type="entry name" value="Rev_trsase/Diguanyl_cyclase"/>
</dbReference>
<dbReference type="CDD" id="cd01949">
    <property type="entry name" value="GGDEF"/>
    <property type="match status" value="1"/>
</dbReference>
<keyword evidence="5 8" id="KW-1133">Transmembrane helix</keyword>